<evidence type="ECO:0000256" key="3">
    <source>
        <dbReference type="ARBA" id="ARBA00023134"/>
    </source>
</evidence>
<comment type="similarity">
    <text evidence="1">Belongs to the TRAFAC class TrmE-Era-EngA-EngB-Septin-like GTPase superfamily. AIG1/Toc34/Toc159-like paraseptin GTPase family. IAN subfamily.</text>
</comment>
<keyword evidence="2" id="KW-0547">Nucleotide-binding</keyword>
<dbReference type="SUPFAM" id="SSF52540">
    <property type="entry name" value="P-loop containing nucleoside triphosphate hydrolases"/>
    <property type="match status" value="1"/>
</dbReference>
<dbReference type="Gene3D" id="3.40.50.300">
    <property type="entry name" value="P-loop containing nucleotide triphosphate hydrolases"/>
    <property type="match status" value="1"/>
</dbReference>
<dbReference type="PANTHER" id="PTHR10903">
    <property type="entry name" value="GTPASE, IMAP FAMILY MEMBER-RELATED"/>
    <property type="match status" value="1"/>
</dbReference>
<reference evidence="5" key="1">
    <citation type="submission" date="2021-03" db="EMBL/GenBank/DDBJ databases">
        <authorList>
            <person name="Bekaert M."/>
        </authorList>
    </citation>
    <scope>NUCLEOTIDE SEQUENCE</scope>
</reference>
<dbReference type="GO" id="GO:0005525">
    <property type="term" value="F:GTP binding"/>
    <property type="evidence" value="ECO:0007669"/>
    <property type="project" value="UniProtKB-KW"/>
</dbReference>
<dbReference type="AlphaFoldDB" id="A0A8S3V8H2"/>
<name>A0A8S3V8H2_MYTED</name>
<dbReference type="InterPro" id="IPR045058">
    <property type="entry name" value="GIMA/IAN/Toc"/>
</dbReference>
<dbReference type="InterPro" id="IPR006703">
    <property type="entry name" value="G_AIG1"/>
</dbReference>
<evidence type="ECO:0000313" key="5">
    <source>
        <dbReference type="EMBL" id="CAG2254399.1"/>
    </source>
</evidence>
<proteinExistence type="inferred from homology"/>
<dbReference type="InterPro" id="IPR027417">
    <property type="entry name" value="P-loop_NTPase"/>
</dbReference>
<dbReference type="Pfam" id="PF04548">
    <property type="entry name" value="AIG1"/>
    <property type="match status" value="1"/>
</dbReference>
<sequence length="191" mass="20781">MAKAQSVPEPIRVVLIGRTGCGKSALGNTLLGCKTFNSYPAGESVTMACEQGTRDLPSGIKITVVDTPGILDTKNRGVALDITKCISLLSPGPHAFIIVLQPNRAVEAERRVIKDLTELFGNDKFLAYTLIVMVRRNEMRDIDGDLIDIHEFMNTMANDDVKSLYTQCGKRVIAVENLASSTEKTLCTGNH</sequence>
<dbReference type="PANTHER" id="PTHR10903:SF184">
    <property type="entry name" value="GTP-BINDING PROTEIN A"/>
    <property type="match status" value="1"/>
</dbReference>
<evidence type="ECO:0000313" key="6">
    <source>
        <dbReference type="Proteomes" id="UP000683360"/>
    </source>
</evidence>
<dbReference type="Proteomes" id="UP000683360">
    <property type="component" value="Unassembled WGS sequence"/>
</dbReference>
<dbReference type="PROSITE" id="PS51720">
    <property type="entry name" value="G_AIG1"/>
    <property type="match status" value="1"/>
</dbReference>
<keyword evidence="3" id="KW-0342">GTP-binding</keyword>
<accession>A0A8S3V8H2</accession>
<evidence type="ECO:0000256" key="2">
    <source>
        <dbReference type="ARBA" id="ARBA00022741"/>
    </source>
</evidence>
<protein>
    <recommendedName>
        <fullName evidence="4">AIG1-type G domain-containing protein</fullName>
    </recommendedName>
</protein>
<evidence type="ECO:0000259" key="4">
    <source>
        <dbReference type="PROSITE" id="PS51720"/>
    </source>
</evidence>
<organism evidence="5 6">
    <name type="scientific">Mytilus edulis</name>
    <name type="common">Blue mussel</name>
    <dbReference type="NCBI Taxonomy" id="6550"/>
    <lineage>
        <taxon>Eukaryota</taxon>
        <taxon>Metazoa</taxon>
        <taxon>Spiralia</taxon>
        <taxon>Lophotrochozoa</taxon>
        <taxon>Mollusca</taxon>
        <taxon>Bivalvia</taxon>
        <taxon>Autobranchia</taxon>
        <taxon>Pteriomorphia</taxon>
        <taxon>Mytilida</taxon>
        <taxon>Mytiloidea</taxon>
        <taxon>Mytilidae</taxon>
        <taxon>Mytilinae</taxon>
        <taxon>Mytilus</taxon>
    </lineage>
</organism>
<comment type="caution">
    <text evidence="5">The sequence shown here is derived from an EMBL/GenBank/DDBJ whole genome shotgun (WGS) entry which is preliminary data.</text>
</comment>
<keyword evidence="6" id="KW-1185">Reference proteome</keyword>
<dbReference type="EMBL" id="CAJPWZ010003244">
    <property type="protein sequence ID" value="CAG2254399.1"/>
    <property type="molecule type" value="Genomic_DNA"/>
</dbReference>
<feature type="domain" description="AIG1-type G" evidence="4">
    <location>
        <begin position="8"/>
        <end position="191"/>
    </location>
</feature>
<evidence type="ECO:0000256" key="1">
    <source>
        <dbReference type="ARBA" id="ARBA00008535"/>
    </source>
</evidence>
<dbReference type="OrthoDB" id="10061751at2759"/>
<gene>
    <name evidence="5" type="ORF">MEDL_65884</name>
</gene>